<dbReference type="AlphaFoldDB" id="V6F4T3"/>
<evidence type="ECO:0000259" key="2">
    <source>
        <dbReference type="SMART" id="SM00736"/>
    </source>
</evidence>
<feature type="compositionally biased region" description="Gly residues" evidence="1">
    <location>
        <begin position="445"/>
        <end position="466"/>
    </location>
</feature>
<evidence type="ECO:0000313" key="4">
    <source>
        <dbReference type="Proteomes" id="UP000018922"/>
    </source>
</evidence>
<name>V6F4T3_MAGGM</name>
<feature type="region of interest" description="Disordered" evidence="1">
    <location>
        <begin position="1"/>
        <end position="29"/>
    </location>
</feature>
<dbReference type="eggNOG" id="COG2911">
    <property type="taxonomic scope" value="Bacteria"/>
</dbReference>
<dbReference type="InterPro" id="IPR044016">
    <property type="entry name" value="Big_13"/>
</dbReference>
<dbReference type="KEGG" id="mgy:MGMSRv2__3249"/>
<protein>
    <recommendedName>
        <fullName evidence="2">Dystroglycan-type cadherin-like domain-containing protein</fullName>
    </recommendedName>
</protein>
<dbReference type="InterPro" id="IPR013783">
    <property type="entry name" value="Ig-like_fold"/>
</dbReference>
<dbReference type="GO" id="GO:0005509">
    <property type="term" value="F:calcium ion binding"/>
    <property type="evidence" value="ECO:0007669"/>
    <property type="project" value="InterPro"/>
</dbReference>
<dbReference type="Proteomes" id="UP000018922">
    <property type="component" value="Chromosome I"/>
</dbReference>
<evidence type="ECO:0000256" key="1">
    <source>
        <dbReference type="SAM" id="MobiDB-lite"/>
    </source>
</evidence>
<feature type="region of interest" description="Disordered" evidence="1">
    <location>
        <begin position="437"/>
        <end position="490"/>
    </location>
</feature>
<keyword evidence="4" id="KW-1185">Reference proteome</keyword>
<dbReference type="Pfam" id="PF05345">
    <property type="entry name" value="He_PIG"/>
    <property type="match status" value="1"/>
</dbReference>
<dbReference type="Pfam" id="PF19077">
    <property type="entry name" value="Big_13"/>
    <property type="match status" value="2"/>
</dbReference>
<dbReference type="Gene3D" id="2.60.40.10">
    <property type="entry name" value="Immunoglobulins"/>
    <property type="match status" value="4"/>
</dbReference>
<feature type="compositionally biased region" description="Polar residues" evidence="1">
    <location>
        <begin position="18"/>
        <end position="29"/>
    </location>
</feature>
<dbReference type="SMART" id="SM00736">
    <property type="entry name" value="CADG"/>
    <property type="match status" value="1"/>
</dbReference>
<dbReference type="HOGENOM" id="CLU_531887_0_0_5"/>
<dbReference type="GO" id="GO:0016020">
    <property type="term" value="C:membrane"/>
    <property type="evidence" value="ECO:0007669"/>
    <property type="project" value="InterPro"/>
</dbReference>
<organism evidence="3 4">
    <name type="scientific">Magnetospirillum gryphiswaldense (strain DSM 6361 / JCM 21280 / NBRC 15271 / MSR-1)</name>
    <dbReference type="NCBI Taxonomy" id="431944"/>
    <lineage>
        <taxon>Bacteria</taxon>
        <taxon>Pseudomonadati</taxon>
        <taxon>Pseudomonadota</taxon>
        <taxon>Alphaproteobacteria</taxon>
        <taxon>Rhodospirillales</taxon>
        <taxon>Rhodospirillaceae</taxon>
        <taxon>Magnetospirillum</taxon>
    </lineage>
</organism>
<dbReference type="Pfam" id="PF17936">
    <property type="entry name" value="Big_6"/>
    <property type="match status" value="1"/>
</dbReference>
<dbReference type="InterPro" id="IPR006644">
    <property type="entry name" value="Cadg"/>
</dbReference>
<proteinExistence type="predicted"/>
<feature type="domain" description="Dystroglycan-type cadherin-like" evidence="2">
    <location>
        <begin position="340"/>
        <end position="442"/>
    </location>
</feature>
<dbReference type="InterPro" id="IPR015919">
    <property type="entry name" value="Cadherin-like_sf"/>
</dbReference>
<reference evidence="3 4" key="1">
    <citation type="journal article" date="2014" name="Genome Announc.">
        <title>Complete genome sequence of Magnetospirillum gryphiswaldense MSR-1.</title>
        <authorList>
            <person name="Wang X."/>
            <person name="Wang Q."/>
            <person name="Zhang W."/>
            <person name="Wang Y."/>
            <person name="Li L."/>
            <person name="Wen T."/>
            <person name="Zhang T."/>
            <person name="Zhang Y."/>
            <person name="Xu J."/>
            <person name="Hu J."/>
            <person name="Li S."/>
            <person name="Liu L."/>
            <person name="Liu J."/>
            <person name="Jiang W."/>
            <person name="Tian J."/>
            <person name="Li Y."/>
            <person name="Schuler D."/>
            <person name="Wang L."/>
            <person name="Li J."/>
        </authorList>
    </citation>
    <scope>NUCLEOTIDE SEQUENCE [LARGE SCALE GENOMIC DNA]</scope>
    <source>
        <strain evidence="4">DSM 6361 / JCM 21280 / NBRC 15271 / MSR-1</strain>
    </source>
</reference>
<dbReference type="SUPFAM" id="SSF49313">
    <property type="entry name" value="Cadherin-like"/>
    <property type="match status" value="1"/>
</dbReference>
<dbReference type="STRING" id="1430440.MGMSRv2__3249"/>
<evidence type="ECO:0000313" key="3">
    <source>
        <dbReference type="EMBL" id="CDL00464.1"/>
    </source>
</evidence>
<dbReference type="NCBIfam" id="NF033510">
    <property type="entry name" value="Ca_tandemer"/>
    <property type="match status" value="3"/>
</dbReference>
<dbReference type="InterPro" id="IPR041498">
    <property type="entry name" value="Big_6"/>
</dbReference>
<dbReference type="eggNOG" id="COG1520">
    <property type="taxonomic scope" value="Bacteria"/>
</dbReference>
<accession>V6F4T3</accession>
<dbReference type="EMBL" id="HG794546">
    <property type="protein sequence ID" value="CDL00464.1"/>
    <property type="molecule type" value="Genomic_DNA"/>
</dbReference>
<sequence length="512" mass="49898">MPSPPRLRIAPAAPTGLAISTDSGSSNSDGITSDATLTISGTAPANATVTVYKDGVSIGTATADGTGAWSFDHTGTTLAAGAHAFTAKATLSGQDSATCSALNVTVDTTAPSAPAVTAISSDSGSSTSDGITTDQTLVISGTAEANATVEVFKDGVSIGTATANGAGAWSFDHTGTTLALGTYAFTAKAKDAAGNESAASTSLSVRVTTDDIAPNAPSLAATGGTSTTVPVTGTAEANATVKIYNGATLLGTVTADGAGNWTYTATLAVGSHTLTATATDAAGNVSVASAPATVTITAPVAAPPTPPALPPVESTMTRPATNAFQVVVAAKPAGGGDALVINAPMRDAIVAEGARISVTIPTDTFAHTKADAVVSLTATRANGAALPGWMAFNPSTGTFEGTPPPGFRGEVVVRVIARDNEGRQVVQTFKIVVGQGQGNAAPAEGGQGGGGRDGGQGEGQGQGGPQAPGRTGDASPVGRPGLTAQLRALGQDGQATKQAVLFNALKTSGKAA</sequence>
<gene>
    <name evidence="3" type="ordered locus">MGMSRv2__3249</name>
</gene>